<dbReference type="GO" id="GO:0012505">
    <property type="term" value="C:endomembrane system"/>
    <property type="evidence" value="ECO:0007669"/>
    <property type="project" value="UniProtKB-SubCell"/>
</dbReference>
<dbReference type="InterPro" id="IPR010652">
    <property type="entry name" value="DUF1232"/>
</dbReference>
<accession>A0AAU6SDM0</accession>
<dbReference type="RefSeq" id="WP_349425851.1">
    <property type="nucleotide sequence ID" value="NZ_CP151632.1"/>
</dbReference>
<organism evidence="7">
    <name type="scientific">Microbacterium sp. LWS13-1.2</name>
    <dbReference type="NCBI Taxonomy" id="3135264"/>
    <lineage>
        <taxon>Bacteria</taxon>
        <taxon>Bacillati</taxon>
        <taxon>Actinomycetota</taxon>
        <taxon>Actinomycetes</taxon>
        <taxon>Micrococcales</taxon>
        <taxon>Microbacteriaceae</taxon>
        <taxon>Microbacterium</taxon>
    </lineage>
</organism>
<feature type="transmembrane region" description="Helical" evidence="5">
    <location>
        <begin position="16"/>
        <end position="35"/>
    </location>
</feature>
<evidence type="ECO:0000256" key="5">
    <source>
        <dbReference type="SAM" id="Phobius"/>
    </source>
</evidence>
<evidence type="ECO:0000256" key="3">
    <source>
        <dbReference type="ARBA" id="ARBA00022989"/>
    </source>
</evidence>
<protein>
    <submittedName>
        <fullName evidence="7">DUF1232 domain-containing protein</fullName>
    </submittedName>
</protein>
<comment type="subcellular location">
    <subcellularLocation>
        <location evidence="1">Endomembrane system</location>
        <topology evidence="1">Multi-pass membrane protein</topology>
    </subcellularLocation>
</comment>
<keyword evidence="3 5" id="KW-1133">Transmembrane helix</keyword>
<reference evidence="7" key="1">
    <citation type="submission" date="2024-04" db="EMBL/GenBank/DDBJ databases">
        <authorList>
            <person name="Roder T."/>
            <person name="Oberhansli S."/>
            <person name="Kreuzer M."/>
        </authorList>
    </citation>
    <scope>NUCLEOTIDE SEQUENCE</scope>
    <source>
        <strain evidence="7">LWS13-1.2</strain>
    </source>
</reference>
<proteinExistence type="predicted"/>
<dbReference type="AlphaFoldDB" id="A0AAU6SDM0"/>
<evidence type="ECO:0000313" key="7">
    <source>
        <dbReference type="EMBL" id="WZO35012.1"/>
    </source>
</evidence>
<keyword evidence="2 5" id="KW-0812">Transmembrane</keyword>
<feature type="domain" description="DUF1232" evidence="6">
    <location>
        <begin position="20"/>
        <end position="54"/>
    </location>
</feature>
<sequence length="76" mass="8727">MWWRFVRAVKRREHRVAPTTWVVAIAAVVYTFAPIDLIPELLLGPLGFADDLGVWGIFAVLFAREQHRWQSALASH</sequence>
<name>A0AAU6SDM0_9MICO</name>
<evidence type="ECO:0000256" key="1">
    <source>
        <dbReference type="ARBA" id="ARBA00004127"/>
    </source>
</evidence>
<dbReference type="EMBL" id="CP151632">
    <property type="protein sequence ID" value="WZO35012.1"/>
    <property type="molecule type" value="Genomic_DNA"/>
</dbReference>
<keyword evidence="4 5" id="KW-0472">Membrane</keyword>
<evidence type="ECO:0000256" key="4">
    <source>
        <dbReference type="ARBA" id="ARBA00023136"/>
    </source>
</evidence>
<dbReference type="Pfam" id="PF06803">
    <property type="entry name" value="DUF1232"/>
    <property type="match status" value="1"/>
</dbReference>
<gene>
    <name evidence="7" type="ORF">MRBLWS13_002687</name>
</gene>
<evidence type="ECO:0000256" key="2">
    <source>
        <dbReference type="ARBA" id="ARBA00022692"/>
    </source>
</evidence>
<evidence type="ECO:0000259" key="6">
    <source>
        <dbReference type="Pfam" id="PF06803"/>
    </source>
</evidence>